<feature type="domain" description="Glycosyl hydrolases family 2 sugar binding" evidence="4">
    <location>
        <begin position="27"/>
        <end position="185"/>
    </location>
</feature>
<dbReference type="InterPro" id="IPR006103">
    <property type="entry name" value="Glyco_hydro_2_cat"/>
</dbReference>
<dbReference type="InterPro" id="IPR017853">
    <property type="entry name" value="GH"/>
</dbReference>
<dbReference type="RefSeq" id="WP_089378544.1">
    <property type="nucleotide sequence ID" value="NZ_FZNX01000003.1"/>
</dbReference>
<dbReference type="PANTHER" id="PTHR42732">
    <property type="entry name" value="BETA-GALACTOSIDASE"/>
    <property type="match status" value="1"/>
</dbReference>
<dbReference type="Gene3D" id="3.20.20.80">
    <property type="entry name" value="Glycosidases"/>
    <property type="match status" value="1"/>
</dbReference>
<dbReference type="PROSITE" id="PS51257">
    <property type="entry name" value="PROKAR_LIPOPROTEIN"/>
    <property type="match status" value="1"/>
</dbReference>
<feature type="domain" description="Glycoside hydrolase family 2 immunoglobulin-like beta-sandwich" evidence="2">
    <location>
        <begin position="192"/>
        <end position="296"/>
    </location>
</feature>
<reference evidence="6" key="1">
    <citation type="submission" date="2017-06" db="EMBL/GenBank/DDBJ databases">
        <authorList>
            <person name="Varghese N."/>
            <person name="Submissions S."/>
        </authorList>
    </citation>
    <scope>NUCLEOTIDE SEQUENCE [LARGE SCALE GENOMIC DNA]</scope>
    <source>
        <strain evidence="6">DSM 27993</strain>
    </source>
</reference>
<feature type="domain" description="Glycoside hydrolase family 2 catalytic" evidence="3">
    <location>
        <begin position="299"/>
        <end position="445"/>
    </location>
</feature>
<dbReference type="InterPro" id="IPR006102">
    <property type="entry name" value="Ig-like_GH2"/>
</dbReference>
<evidence type="ECO:0000313" key="5">
    <source>
        <dbReference type="EMBL" id="SNR59300.1"/>
    </source>
</evidence>
<dbReference type="SUPFAM" id="SSF51445">
    <property type="entry name" value="(Trans)glycosidases"/>
    <property type="match status" value="1"/>
</dbReference>
<evidence type="ECO:0000259" key="4">
    <source>
        <dbReference type="Pfam" id="PF02837"/>
    </source>
</evidence>
<evidence type="ECO:0000313" key="6">
    <source>
        <dbReference type="Proteomes" id="UP000198412"/>
    </source>
</evidence>
<dbReference type="InterPro" id="IPR013783">
    <property type="entry name" value="Ig-like_fold"/>
</dbReference>
<evidence type="ECO:0000259" key="3">
    <source>
        <dbReference type="Pfam" id="PF02836"/>
    </source>
</evidence>
<dbReference type="Pfam" id="PF02837">
    <property type="entry name" value="Glyco_hydro_2_N"/>
    <property type="match status" value="1"/>
</dbReference>
<protein>
    <submittedName>
        <fullName evidence="5">Glycosyl hydrolases family 2, TIM barrel domain</fullName>
    </submittedName>
</protein>
<comment type="similarity">
    <text evidence="1">Belongs to the glycosyl hydrolase 2 family.</text>
</comment>
<accession>A0A238XKR9</accession>
<dbReference type="InterPro" id="IPR006104">
    <property type="entry name" value="Glyco_hydro_2_N"/>
</dbReference>
<organism evidence="5 6">
    <name type="scientific">Lutibacter flavus</name>
    <dbReference type="NCBI Taxonomy" id="691689"/>
    <lineage>
        <taxon>Bacteria</taxon>
        <taxon>Pseudomonadati</taxon>
        <taxon>Bacteroidota</taxon>
        <taxon>Flavobacteriia</taxon>
        <taxon>Flavobacteriales</taxon>
        <taxon>Flavobacteriaceae</taxon>
        <taxon>Lutibacter</taxon>
    </lineage>
</organism>
<dbReference type="Proteomes" id="UP000198412">
    <property type="component" value="Unassembled WGS sequence"/>
</dbReference>
<dbReference type="GO" id="GO:0005975">
    <property type="term" value="P:carbohydrate metabolic process"/>
    <property type="evidence" value="ECO:0007669"/>
    <property type="project" value="InterPro"/>
</dbReference>
<keyword evidence="5" id="KW-0378">Hydrolase</keyword>
<dbReference type="PANTHER" id="PTHR42732:SF1">
    <property type="entry name" value="BETA-MANNOSIDASE"/>
    <property type="match status" value="1"/>
</dbReference>
<dbReference type="SUPFAM" id="SSF49785">
    <property type="entry name" value="Galactose-binding domain-like"/>
    <property type="match status" value="1"/>
</dbReference>
<dbReference type="InterPro" id="IPR008979">
    <property type="entry name" value="Galactose-bd-like_sf"/>
</dbReference>
<dbReference type="Gene3D" id="2.60.120.260">
    <property type="entry name" value="Galactose-binding domain-like"/>
    <property type="match status" value="1"/>
</dbReference>
<evidence type="ECO:0000256" key="1">
    <source>
        <dbReference type="ARBA" id="ARBA00007401"/>
    </source>
</evidence>
<evidence type="ECO:0000259" key="2">
    <source>
        <dbReference type="Pfam" id="PF00703"/>
    </source>
</evidence>
<gene>
    <name evidence="5" type="ORF">SAMN04488111_1896</name>
</gene>
<keyword evidence="6" id="KW-1185">Reference proteome</keyword>
<dbReference type="OrthoDB" id="9814867at2"/>
<proteinExistence type="inferred from homology"/>
<dbReference type="InterPro" id="IPR051913">
    <property type="entry name" value="GH2_Domain-Containing"/>
</dbReference>
<dbReference type="GO" id="GO:0004553">
    <property type="term" value="F:hydrolase activity, hydrolyzing O-glycosyl compounds"/>
    <property type="evidence" value="ECO:0007669"/>
    <property type="project" value="InterPro"/>
</dbReference>
<dbReference type="Pfam" id="PF00703">
    <property type="entry name" value="Glyco_hydro_2"/>
    <property type="match status" value="1"/>
</dbReference>
<dbReference type="Gene3D" id="2.60.40.10">
    <property type="entry name" value="Immunoglobulins"/>
    <property type="match status" value="1"/>
</dbReference>
<dbReference type="EMBL" id="FZNX01000003">
    <property type="protein sequence ID" value="SNR59300.1"/>
    <property type="molecule type" value="Genomic_DNA"/>
</dbReference>
<name>A0A238XKR9_9FLAO</name>
<dbReference type="AlphaFoldDB" id="A0A238XKR9"/>
<dbReference type="Pfam" id="PF02836">
    <property type="entry name" value="Glyco_hydro_2_C"/>
    <property type="match status" value="1"/>
</dbReference>
<sequence>MKYIYMLLLIAIISCKTEKEQYRKTINLQGEWQFALDTANVGLKEKWYLSDLKDKVELPGTTDTNKKGLLNQDTTTMHLNRVYKYEGIAWYRKKVTIPENFNNKHIQLFLERSKSSKIWIDSMYVGTSQLLQSPQMFDVSNHLSPGDHSITIQINNDLKLTPYGNVHIYSDDSQTNWNGIIGNIQLEVSSKTYIENLQVYPDIDKKKIEIELNINNQLNIEKLDIELQVFKTLNNKTTQLKSKQLTINYQPIIKLEYELNDTAILWDEYQQPIYHLTAIITNGAIKDAKTVSFGMRNFEVDGTQFSINGRKTFLRGKHDAAVFPLTGYPPMNVEDWIKVYKIAKSYGINHYRFHSYCPPEAAFTAADREGIYLQAELPFWGGLESDTIAQTIKEEGIAMLKAYGNHPSFVMFSPGNEIWSGHDNVEKNLLALKSSDSRPLYTMGSNNNIGYLEPREYSEFFVGARTPYKKDSILTHTRLTHAYADSNEGGILNTQTPSTTVNFNYAVSQMKQPIVSHEIGQYQIFPDYKEIDKYTGVVRATNLEVFRDRLKNAGMESMDSIFQKASGKWSALCYKAEMEAAIRTKGMAGFHLLDLQDFPGQGTALVGILDAFMDSKNVITPEDWKQSCNDVVLLLEFPKYCYSNKEKFYAKAVAANYSNTTINSNINWELKKQDGTTLKKDTFLNSKIPNEGLSSIGEINIDFSSINKVEKLIVEIKIPETEYSNSYPIWVYPSKENDVIIPENITVAKKLNNQVLAQLEAGEKVLLFPQTEDVKNNSFAGHFPPEFWNYGMFKGISEWVKKPVSPGTLGLLMDPEHKIFNDFPTDFYTNWQWFSIIKASNSIILDSTSKEYKPIVQVIDNLERNHKLGLVFEFKIGKGKLLVCMSQLNKIKDKPEAIQLYQSIINYMDSDSFNPSYQISSVELESIFNKK</sequence>